<evidence type="ECO:0000313" key="2">
    <source>
        <dbReference type="Proteomes" id="UP001500604"/>
    </source>
</evidence>
<dbReference type="Proteomes" id="UP001500604">
    <property type="component" value="Unassembled WGS sequence"/>
</dbReference>
<comment type="caution">
    <text evidence="1">The sequence shown here is derived from an EMBL/GenBank/DDBJ whole genome shotgun (WGS) entry which is preliminary data.</text>
</comment>
<organism evidence="1 2">
    <name type="scientific">Kistimonas scapharcae</name>
    <dbReference type="NCBI Taxonomy" id="1036133"/>
    <lineage>
        <taxon>Bacteria</taxon>
        <taxon>Pseudomonadati</taxon>
        <taxon>Pseudomonadota</taxon>
        <taxon>Gammaproteobacteria</taxon>
        <taxon>Oceanospirillales</taxon>
        <taxon>Endozoicomonadaceae</taxon>
        <taxon>Kistimonas</taxon>
    </lineage>
</organism>
<gene>
    <name evidence="1" type="ORF">GCM10023116_08930</name>
</gene>
<name>A0ABP8UY05_9GAMM</name>
<reference evidence="2" key="1">
    <citation type="journal article" date="2019" name="Int. J. Syst. Evol. Microbiol.">
        <title>The Global Catalogue of Microorganisms (GCM) 10K type strain sequencing project: providing services to taxonomists for standard genome sequencing and annotation.</title>
        <authorList>
            <consortium name="The Broad Institute Genomics Platform"/>
            <consortium name="The Broad Institute Genome Sequencing Center for Infectious Disease"/>
            <person name="Wu L."/>
            <person name="Ma J."/>
        </authorList>
    </citation>
    <scope>NUCLEOTIDE SEQUENCE [LARGE SCALE GENOMIC DNA]</scope>
    <source>
        <strain evidence="2">JCM 17805</strain>
    </source>
</reference>
<sequence>MVTISVPCPDNESHSVLVDIPRELANFPRSRDGGRIDIEIPIHDAEQLSRIFDKENRENLEDTLAENAKEQCHDTFTYTQYYDACDYCGSDGDSRLG</sequence>
<proteinExistence type="predicted"/>
<protein>
    <submittedName>
        <fullName evidence="1">Uncharacterized protein</fullName>
    </submittedName>
</protein>
<evidence type="ECO:0000313" key="1">
    <source>
        <dbReference type="EMBL" id="GAA4648624.1"/>
    </source>
</evidence>
<keyword evidence="2" id="KW-1185">Reference proteome</keyword>
<dbReference type="EMBL" id="BAABFL010000082">
    <property type="protein sequence ID" value="GAA4648624.1"/>
    <property type="molecule type" value="Genomic_DNA"/>
</dbReference>
<dbReference type="RefSeq" id="WP_345194300.1">
    <property type="nucleotide sequence ID" value="NZ_BAABFL010000082.1"/>
</dbReference>
<accession>A0ABP8UY05</accession>